<evidence type="ECO:0000256" key="2">
    <source>
        <dbReference type="SAM" id="SignalP"/>
    </source>
</evidence>
<evidence type="ECO:0008006" key="5">
    <source>
        <dbReference type="Google" id="ProtNLM"/>
    </source>
</evidence>
<feature type="region of interest" description="Disordered" evidence="1">
    <location>
        <begin position="204"/>
        <end position="226"/>
    </location>
</feature>
<reference evidence="3" key="1">
    <citation type="submission" date="2023-06" db="EMBL/GenBank/DDBJ databases">
        <authorList>
            <person name="Jiang Y."/>
            <person name="Liu Q."/>
        </authorList>
    </citation>
    <scope>NUCLEOTIDE SEQUENCE</scope>
    <source>
        <strain evidence="3">CGMCC 1.12089</strain>
    </source>
</reference>
<dbReference type="RefSeq" id="WP_286658313.1">
    <property type="nucleotide sequence ID" value="NZ_JASZYV010000001.1"/>
</dbReference>
<evidence type="ECO:0000256" key="1">
    <source>
        <dbReference type="SAM" id="MobiDB-lite"/>
    </source>
</evidence>
<feature type="signal peptide" evidence="2">
    <location>
        <begin position="1"/>
        <end position="25"/>
    </location>
</feature>
<dbReference type="PROSITE" id="PS51257">
    <property type="entry name" value="PROKAR_LIPOPROTEIN"/>
    <property type="match status" value="1"/>
</dbReference>
<protein>
    <recommendedName>
        <fullName evidence="5">Lipoprotein</fullName>
    </recommendedName>
</protein>
<feature type="region of interest" description="Disordered" evidence="1">
    <location>
        <begin position="168"/>
        <end position="188"/>
    </location>
</feature>
<keyword evidence="4" id="KW-1185">Reference proteome</keyword>
<feature type="chain" id="PRO_5047413380" description="Lipoprotein" evidence="2">
    <location>
        <begin position="26"/>
        <end position="226"/>
    </location>
</feature>
<comment type="caution">
    <text evidence="3">The sequence shown here is derived from an EMBL/GenBank/DDBJ whole genome shotgun (WGS) entry which is preliminary data.</text>
</comment>
<evidence type="ECO:0000313" key="3">
    <source>
        <dbReference type="EMBL" id="MDM0043192.1"/>
    </source>
</evidence>
<keyword evidence="2" id="KW-0732">Signal</keyword>
<accession>A0ABT7N5J1</accession>
<dbReference type="Proteomes" id="UP001174908">
    <property type="component" value="Unassembled WGS sequence"/>
</dbReference>
<proteinExistence type="predicted"/>
<evidence type="ECO:0000313" key="4">
    <source>
        <dbReference type="Proteomes" id="UP001174908"/>
    </source>
</evidence>
<gene>
    <name evidence="3" type="ORF">QTH91_01735</name>
</gene>
<dbReference type="EMBL" id="JASZYV010000001">
    <property type="protein sequence ID" value="MDM0043192.1"/>
    <property type="molecule type" value="Genomic_DNA"/>
</dbReference>
<sequence>MTFLSVRRAAPQGALRATCALLALAAGALLAGCAVPAKQPAPQTQSPAPAIAPVPVIPVEAEPNAPATQPAINFIAATYGQTAAALAYADKVRTMSSGQLAAEINRLGDPGDVPLAQVQLGLALAQTRNTPELARAQGLMQRVATNTTPEAQDLAPLARLLAARYGEQRRVEDDRDKQAQQLRDSQRRIDQLTERLEALRAIERSFSRPSHVAPPPAAPANGGAKP</sequence>
<name>A0ABT7N5J1_9BURK</name>
<organism evidence="3 4">
    <name type="scientific">Variovorax dokdonensis</name>
    <dbReference type="NCBI Taxonomy" id="344883"/>
    <lineage>
        <taxon>Bacteria</taxon>
        <taxon>Pseudomonadati</taxon>
        <taxon>Pseudomonadota</taxon>
        <taxon>Betaproteobacteria</taxon>
        <taxon>Burkholderiales</taxon>
        <taxon>Comamonadaceae</taxon>
        <taxon>Variovorax</taxon>
    </lineage>
</organism>